<dbReference type="Proteomes" id="UP000494205">
    <property type="component" value="Unassembled WGS sequence"/>
</dbReference>
<keyword evidence="1" id="KW-1133">Transmembrane helix</keyword>
<keyword evidence="1" id="KW-0472">Membrane</keyword>
<proteinExistence type="predicted"/>
<evidence type="ECO:0000313" key="2">
    <source>
        <dbReference type="EMBL" id="CAB3740369.1"/>
    </source>
</evidence>
<sequence>MVANLITLVVGVSIAAFFLWTNNNGRKRDHERAWGKRD</sequence>
<organism evidence="2 3">
    <name type="scientific">Paraburkholderia rhynchosiae</name>
    <dbReference type="NCBI Taxonomy" id="487049"/>
    <lineage>
        <taxon>Bacteria</taxon>
        <taxon>Pseudomonadati</taxon>
        <taxon>Pseudomonadota</taxon>
        <taxon>Betaproteobacteria</taxon>
        <taxon>Burkholderiales</taxon>
        <taxon>Burkholderiaceae</taxon>
        <taxon>Paraburkholderia</taxon>
    </lineage>
</organism>
<accession>A0A6J5CMJ0</accession>
<reference evidence="2 3" key="1">
    <citation type="submission" date="2020-04" db="EMBL/GenBank/DDBJ databases">
        <authorList>
            <person name="De Canck E."/>
        </authorList>
    </citation>
    <scope>NUCLEOTIDE SEQUENCE [LARGE SCALE GENOMIC DNA]</scope>
    <source>
        <strain evidence="2 3">LMG 27174</strain>
    </source>
</reference>
<dbReference type="AlphaFoldDB" id="A0A6J5CMJ0"/>
<dbReference type="EMBL" id="CADIJZ010000043">
    <property type="protein sequence ID" value="CAB3740369.1"/>
    <property type="molecule type" value="Genomic_DNA"/>
</dbReference>
<gene>
    <name evidence="2" type="ORF">LMG27174_06641</name>
</gene>
<evidence type="ECO:0000313" key="3">
    <source>
        <dbReference type="Proteomes" id="UP000494205"/>
    </source>
</evidence>
<protein>
    <submittedName>
        <fullName evidence="2">Uncharacterized protein</fullName>
    </submittedName>
</protein>
<evidence type="ECO:0000256" key="1">
    <source>
        <dbReference type="SAM" id="Phobius"/>
    </source>
</evidence>
<name>A0A6J5CMJ0_9BURK</name>
<keyword evidence="1" id="KW-0812">Transmembrane</keyword>
<feature type="transmembrane region" description="Helical" evidence="1">
    <location>
        <begin position="6"/>
        <end position="22"/>
    </location>
</feature>